<evidence type="ECO:0000313" key="3">
    <source>
        <dbReference type="Proteomes" id="UP000791080"/>
    </source>
</evidence>
<keyword evidence="1" id="KW-1133">Transmembrane helix</keyword>
<organism evidence="2 3">
    <name type="scientific">Actinoalloteichus caeruleus DSM 43889</name>
    <dbReference type="NCBI Taxonomy" id="1120930"/>
    <lineage>
        <taxon>Bacteria</taxon>
        <taxon>Bacillati</taxon>
        <taxon>Actinomycetota</taxon>
        <taxon>Actinomycetes</taxon>
        <taxon>Pseudonocardiales</taxon>
        <taxon>Pseudonocardiaceae</taxon>
        <taxon>Actinoalloteichus</taxon>
        <taxon>Actinoalloteichus cyanogriseus</taxon>
    </lineage>
</organism>
<dbReference type="EMBL" id="AUBJ02000001">
    <property type="protein sequence ID" value="MCP2329848.1"/>
    <property type="molecule type" value="Genomic_DNA"/>
</dbReference>
<evidence type="ECO:0008006" key="4">
    <source>
        <dbReference type="Google" id="ProtNLM"/>
    </source>
</evidence>
<accession>A0ABT1JCF1</accession>
<evidence type="ECO:0000256" key="1">
    <source>
        <dbReference type="SAM" id="Phobius"/>
    </source>
</evidence>
<dbReference type="RefSeq" id="WP_051313919.1">
    <property type="nucleotide sequence ID" value="NZ_AUBJ02000001.1"/>
</dbReference>
<evidence type="ECO:0000313" key="2">
    <source>
        <dbReference type="EMBL" id="MCP2329848.1"/>
    </source>
</evidence>
<proteinExistence type="predicted"/>
<reference evidence="2 3" key="1">
    <citation type="submission" date="2022-06" db="EMBL/GenBank/DDBJ databases">
        <title>Genomic Encyclopedia of Type Strains, Phase I: the one thousand microbial genomes (KMG-I) project.</title>
        <authorList>
            <person name="Kyrpides N."/>
        </authorList>
    </citation>
    <scope>NUCLEOTIDE SEQUENCE [LARGE SCALE GENOMIC DNA]</scope>
    <source>
        <strain evidence="2 3">DSM 43889</strain>
    </source>
</reference>
<keyword evidence="1" id="KW-0812">Transmembrane</keyword>
<feature type="transmembrane region" description="Helical" evidence="1">
    <location>
        <begin position="178"/>
        <end position="195"/>
    </location>
</feature>
<dbReference type="Proteomes" id="UP000791080">
    <property type="component" value="Unassembled WGS sequence"/>
</dbReference>
<feature type="transmembrane region" description="Helical" evidence="1">
    <location>
        <begin position="77"/>
        <end position="103"/>
    </location>
</feature>
<sequence length="214" mass="23527">MRAPLSRLRSAVLGPSRRVPERARDVETATLRYLVYGLLPAWFVPGLLDWALHRRTDIEHTAGVQESLIHALMMTEVGVPIAIALVCEVNPLVLTIIVAAILAHEATALWDVTTAEESGREVRPVEQHVHSFLEAMPFMAGGALACLHWEQIQALARGARDRRAWTLRLKRPSLPPRYLAGVGGAILGLIALPYGEELVRCLRARRRGSATATA</sequence>
<keyword evidence="3" id="KW-1185">Reference proteome</keyword>
<protein>
    <recommendedName>
        <fullName evidence="4">Diguanylate cyclase</fullName>
    </recommendedName>
</protein>
<name>A0ABT1JCF1_ACTCY</name>
<comment type="caution">
    <text evidence="2">The sequence shown here is derived from an EMBL/GenBank/DDBJ whole genome shotgun (WGS) entry which is preliminary data.</text>
</comment>
<keyword evidence="1" id="KW-0472">Membrane</keyword>
<gene>
    <name evidence="2" type="ORF">G443_000118</name>
</gene>